<dbReference type="AlphaFoldDB" id="A0A4U6XQH6"/>
<accession>A0A4U6XQH6</accession>
<keyword evidence="3" id="KW-1185">Reference proteome</keyword>
<gene>
    <name evidence="2" type="ORF">CTA1_808</name>
</gene>
<sequence length="83" mass="9237">MEHNNEQMPTEEGLNQKEQATSNKPQAAGLMERLARDGIGGMRWTLASSLMSVRGRGRDEGKWQYGTIPNAGCPVQSVQKQHR</sequence>
<name>A0A4U6XQH6_9PEZI</name>
<organism evidence="2 3">
    <name type="scientific">Colletotrichum tanaceti</name>
    <dbReference type="NCBI Taxonomy" id="1306861"/>
    <lineage>
        <taxon>Eukaryota</taxon>
        <taxon>Fungi</taxon>
        <taxon>Dikarya</taxon>
        <taxon>Ascomycota</taxon>
        <taxon>Pezizomycotina</taxon>
        <taxon>Sordariomycetes</taxon>
        <taxon>Hypocreomycetidae</taxon>
        <taxon>Glomerellales</taxon>
        <taxon>Glomerellaceae</taxon>
        <taxon>Colletotrichum</taxon>
        <taxon>Colletotrichum destructivum species complex</taxon>
    </lineage>
</organism>
<reference evidence="2 3" key="1">
    <citation type="journal article" date="2019" name="PLoS ONE">
        <title>Comparative genome analysis indicates high evolutionary potential of pathogenicity genes in Colletotrichum tanaceti.</title>
        <authorList>
            <person name="Lelwala R.V."/>
            <person name="Korhonen P.K."/>
            <person name="Young N.D."/>
            <person name="Scott J.B."/>
            <person name="Ades P.A."/>
            <person name="Gasser R.B."/>
            <person name="Taylor P.W.J."/>
        </authorList>
    </citation>
    <scope>NUCLEOTIDE SEQUENCE [LARGE SCALE GENOMIC DNA]</scope>
    <source>
        <strain evidence="2">BRIP57314</strain>
    </source>
</reference>
<evidence type="ECO:0000313" key="2">
    <source>
        <dbReference type="EMBL" id="TKW58031.1"/>
    </source>
</evidence>
<feature type="region of interest" description="Disordered" evidence="1">
    <location>
        <begin position="1"/>
        <end position="30"/>
    </location>
</feature>
<comment type="caution">
    <text evidence="2">The sequence shown here is derived from an EMBL/GenBank/DDBJ whole genome shotgun (WGS) entry which is preliminary data.</text>
</comment>
<evidence type="ECO:0000313" key="3">
    <source>
        <dbReference type="Proteomes" id="UP000310108"/>
    </source>
</evidence>
<feature type="compositionally biased region" description="Polar residues" evidence="1">
    <location>
        <begin position="16"/>
        <end position="25"/>
    </location>
</feature>
<dbReference type="Proteomes" id="UP000310108">
    <property type="component" value="Unassembled WGS sequence"/>
</dbReference>
<feature type="region of interest" description="Disordered" evidence="1">
    <location>
        <begin position="62"/>
        <end position="83"/>
    </location>
</feature>
<evidence type="ECO:0000256" key="1">
    <source>
        <dbReference type="SAM" id="MobiDB-lite"/>
    </source>
</evidence>
<protein>
    <submittedName>
        <fullName evidence="2">Uncharacterized protein</fullName>
    </submittedName>
</protein>
<dbReference type="EMBL" id="PJEX01000031">
    <property type="protein sequence ID" value="TKW58031.1"/>
    <property type="molecule type" value="Genomic_DNA"/>
</dbReference>
<proteinExistence type="predicted"/>